<keyword evidence="2" id="KW-1185">Reference proteome</keyword>
<dbReference type="Proteomes" id="UP000247810">
    <property type="component" value="Unassembled WGS sequence"/>
</dbReference>
<gene>
    <name evidence="1" type="ORF">BO71DRAFT_238411</name>
</gene>
<accession>A0A319D9U2</accession>
<sequence length="163" mass="18447">MGCSTCHSRLDCPGVRGTWVDCGVYVSYVGGVGFESGLGRGSLGMEGWMDGWGRTGWLLRRSVRFRVNMPGVFQVIYCVIRVDSNPFQLHEMVVMRVGGQTSSCPIRTRIDWCCEFLLGGGTDLLQSRNSVYAWLCSWLHFEHEVCEWAPLKRLQRRAHPMPV</sequence>
<protein>
    <submittedName>
        <fullName evidence="1">Uncharacterized protein</fullName>
    </submittedName>
</protein>
<evidence type="ECO:0000313" key="1">
    <source>
        <dbReference type="EMBL" id="PYH94175.1"/>
    </source>
</evidence>
<evidence type="ECO:0000313" key="2">
    <source>
        <dbReference type="Proteomes" id="UP000247810"/>
    </source>
</evidence>
<name>A0A319D9U2_9EURO</name>
<reference evidence="1 2" key="1">
    <citation type="submission" date="2018-02" db="EMBL/GenBank/DDBJ databases">
        <title>The genomes of Aspergillus section Nigri reveals drivers in fungal speciation.</title>
        <authorList>
            <consortium name="DOE Joint Genome Institute"/>
            <person name="Vesth T.C."/>
            <person name="Nybo J."/>
            <person name="Theobald S."/>
            <person name="Brandl J."/>
            <person name="Frisvad J.C."/>
            <person name="Nielsen K.F."/>
            <person name="Lyhne E.K."/>
            <person name="Kogle M.E."/>
            <person name="Kuo A."/>
            <person name="Riley R."/>
            <person name="Clum A."/>
            <person name="Nolan M."/>
            <person name="Lipzen A."/>
            <person name="Salamov A."/>
            <person name="Henrissat B."/>
            <person name="Wiebenga A."/>
            <person name="De vries R.P."/>
            <person name="Grigoriev I.V."/>
            <person name="Mortensen U.H."/>
            <person name="Andersen M.R."/>
            <person name="Baker S.E."/>
        </authorList>
    </citation>
    <scope>NUCLEOTIDE SEQUENCE [LARGE SCALE GENOMIC DNA]</scope>
    <source>
        <strain evidence="1 2">CBS 707.79</strain>
    </source>
</reference>
<proteinExistence type="predicted"/>
<dbReference type="EMBL" id="KZ825876">
    <property type="protein sequence ID" value="PYH94175.1"/>
    <property type="molecule type" value="Genomic_DNA"/>
</dbReference>
<organism evidence="1 2">
    <name type="scientific">Aspergillus ellipticus CBS 707.79</name>
    <dbReference type="NCBI Taxonomy" id="1448320"/>
    <lineage>
        <taxon>Eukaryota</taxon>
        <taxon>Fungi</taxon>
        <taxon>Dikarya</taxon>
        <taxon>Ascomycota</taxon>
        <taxon>Pezizomycotina</taxon>
        <taxon>Eurotiomycetes</taxon>
        <taxon>Eurotiomycetidae</taxon>
        <taxon>Eurotiales</taxon>
        <taxon>Aspergillaceae</taxon>
        <taxon>Aspergillus</taxon>
        <taxon>Aspergillus subgen. Circumdati</taxon>
    </lineage>
</organism>
<dbReference type="AlphaFoldDB" id="A0A319D9U2"/>
<dbReference type="VEuPathDB" id="FungiDB:BO71DRAFT_238411"/>